<dbReference type="InterPro" id="IPR041467">
    <property type="entry name" value="Sco4008_C"/>
</dbReference>
<dbReference type="GO" id="GO:0006355">
    <property type="term" value="P:regulation of DNA-templated transcription"/>
    <property type="evidence" value="ECO:0007669"/>
    <property type="project" value="UniProtKB-ARBA"/>
</dbReference>
<dbReference type="SUPFAM" id="SSF46689">
    <property type="entry name" value="Homeodomain-like"/>
    <property type="match status" value="1"/>
</dbReference>
<dbReference type="PRINTS" id="PR00455">
    <property type="entry name" value="HTHTETR"/>
</dbReference>
<evidence type="ECO:0000256" key="1">
    <source>
        <dbReference type="ARBA" id="ARBA00023125"/>
    </source>
</evidence>
<dbReference type="PROSITE" id="PS50977">
    <property type="entry name" value="HTH_TETR_2"/>
    <property type="match status" value="1"/>
</dbReference>
<dbReference type="EMBL" id="VLJT01000036">
    <property type="protein sequence ID" value="TWH14815.1"/>
    <property type="molecule type" value="Genomic_DNA"/>
</dbReference>
<reference evidence="4 5" key="1">
    <citation type="submission" date="2019-07" db="EMBL/GenBank/DDBJ databases">
        <title>Genome sequencing of lignin-degrading bacterial isolates.</title>
        <authorList>
            <person name="Gladden J."/>
        </authorList>
    </citation>
    <scope>NUCLEOTIDE SEQUENCE [LARGE SCALE GENOMIC DNA]</scope>
    <source>
        <strain evidence="4 5">J45</strain>
    </source>
</reference>
<dbReference type="Gene3D" id="1.10.357.10">
    <property type="entry name" value="Tetracycline Repressor, domain 2"/>
    <property type="match status" value="1"/>
</dbReference>
<dbReference type="AlphaFoldDB" id="A0A562DYN1"/>
<dbReference type="InterPro" id="IPR050109">
    <property type="entry name" value="HTH-type_TetR-like_transc_reg"/>
</dbReference>
<feature type="DNA-binding region" description="H-T-H motif" evidence="2">
    <location>
        <begin position="29"/>
        <end position="48"/>
    </location>
</feature>
<feature type="domain" description="HTH tetR-type" evidence="3">
    <location>
        <begin position="6"/>
        <end position="66"/>
    </location>
</feature>
<protein>
    <submittedName>
        <fullName evidence="4">TetR family transcriptional regulator</fullName>
    </submittedName>
</protein>
<dbReference type="InterPro" id="IPR036271">
    <property type="entry name" value="Tet_transcr_reg_TetR-rel_C_sf"/>
</dbReference>
<evidence type="ECO:0000259" key="3">
    <source>
        <dbReference type="PROSITE" id="PS50977"/>
    </source>
</evidence>
<evidence type="ECO:0000313" key="5">
    <source>
        <dbReference type="Proteomes" id="UP000317573"/>
    </source>
</evidence>
<dbReference type="Proteomes" id="UP000317573">
    <property type="component" value="Unassembled WGS sequence"/>
</dbReference>
<evidence type="ECO:0000313" key="4">
    <source>
        <dbReference type="EMBL" id="TWH14815.1"/>
    </source>
</evidence>
<dbReference type="InterPro" id="IPR009057">
    <property type="entry name" value="Homeodomain-like_sf"/>
</dbReference>
<sequence>MAWDTERTRQLLLDAGTAEFSAFGLAGARVDRIAEQAGVNKERIYQYFGKKEAFFSAVLENELGATLAAVPLSGDGPEAIADYAGRRFDHQRAHPAFARLMFWEGLELSAPVAEEIRRAHARTMIDAARTAVPSLSEHAAEELLITVITLVDGWIAMRTTGRLFSSADTPAAERDAQRREFIVETVAAATRNILAAF</sequence>
<comment type="caution">
    <text evidence="4">The sequence shown here is derived from an EMBL/GenBank/DDBJ whole genome shotgun (WGS) entry which is preliminary data.</text>
</comment>
<gene>
    <name evidence="4" type="ORF">L618_003700000060</name>
</gene>
<evidence type="ECO:0000256" key="2">
    <source>
        <dbReference type="PROSITE-ProRule" id="PRU00335"/>
    </source>
</evidence>
<name>A0A562DYN1_RHORH</name>
<accession>A0A562DYN1</accession>
<dbReference type="InterPro" id="IPR001647">
    <property type="entry name" value="HTH_TetR"/>
</dbReference>
<dbReference type="GO" id="GO:0003677">
    <property type="term" value="F:DNA binding"/>
    <property type="evidence" value="ECO:0007669"/>
    <property type="project" value="UniProtKB-UniRule"/>
</dbReference>
<organism evidence="4 5">
    <name type="scientific">Rhodococcus rhodochrous J45</name>
    <dbReference type="NCBI Taxonomy" id="935266"/>
    <lineage>
        <taxon>Bacteria</taxon>
        <taxon>Bacillati</taxon>
        <taxon>Actinomycetota</taxon>
        <taxon>Actinomycetes</taxon>
        <taxon>Mycobacteriales</taxon>
        <taxon>Nocardiaceae</taxon>
        <taxon>Rhodococcus</taxon>
    </lineage>
</organism>
<proteinExistence type="predicted"/>
<dbReference type="PANTHER" id="PTHR30328:SF54">
    <property type="entry name" value="HTH-TYPE TRANSCRIPTIONAL REPRESSOR SCO4008"/>
    <property type="match status" value="1"/>
</dbReference>
<dbReference type="PANTHER" id="PTHR30328">
    <property type="entry name" value="TRANSCRIPTIONAL REPRESSOR"/>
    <property type="match status" value="1"/>
</dbReference>
<dbReference type="Pfam" id="PF17926">
    <property type="entry name" value="TetR_C_21"/>
    <property type="match status" value="1"/>
</dbReference>
<dbReference type="Pfam" id="PF00440">
    <property type="entry name" value="TetR_N"/>
    <property type="match status" value="1"/>
</dbReference>
<keyword evidence="1 2" id="KW-0238">DNA-binding</keyword>
<dbReference type="RefSeq" id="WP_145692550.1">
    <property type="nucleotide sequence ID" value="NZ_VLJT01000036.1"/>
</dbReference>
<dbReference type="SUPFAM" id="SSF48498">
    <property type="entry name" value="Tetracyclin repressor-like, C-terminal domain"/>
    <property type="match status" value="1"/>
</dbReference>